<dbReference type="Gene3D" id="3.40.50.1110">
    <property type="entry name" value="SGNH hydrolase"/>
    <property type="match status" value="1"/>
</dbReference>
<keyword evidence="1" id="KW-0966">Cell projection</keyword>
<dbReference type="EMBL" id="CAAHDD010000003">
    <property type="protein sequence ID" value="VGM18021.1"/>
    <property type="molecule type" value="Genomic_DNA"/>
</dbReference>
<evidence type="ECO:0000313" key="1">
    <source>
        <dbReference type="EMBL" id="VGM18021.1"/>
    </source>
</evidence>
<dbReference type="InterPro" id="IPR036514">
    <property type="entry name" value="SGNH_hydro_sf"/>
</dbReference>
<dbReference type="InterPro" id="IPR001087">
    <property type="entry name" value="GDSL"/>
</dbReference>
<sequence length="741" mass="78912">MALTLLATNNAESTLASAISATDTSLIVSAGTGAEFPDAVAGESYFKLTLTDAATGSQVEIVNVTAKAGDIFTIERAQEGTLARAWAANDMVANMMTADTLNIIAQYSQQAAASAAQAEEYANNASDYAQNKFTFYKTSSDPDGTIAGLAATTDGQSFWVAQGPDALSAAWQYQNKAGVAVLQAKQPGTAAITGTIREFPTLAAAQADADSGNIPVGSTAYYRSPDDSALAVEVMNVTGTLQPTGRQMPSTWIFAGVRFLSGYGDEQFVIIGTDYQVLEYGNDSDRMRDAGADIKYGYGAKGKPLAITGTDGEMASFLTSDSLQDAGVSILRGYAASPFAVLGTDNQLLLMGSGSSSSATTLPETGLLNYLIAMQERAYTGGYLVIMCGPADSLTAGTDGLSAIDAMYNLFAANLGHGGIGYFAPSNDNTASRDLLNMELVYSGWVDNQTYGKKCGPLNFALVPWSGRTNLFFRVKDASRSNPIYQHDVVEVGFTGTGDAGTSSQFRFRATDRNDDGSIGPAGSGEWQTATITNRPEGSEEIQIVRVEGLGPASGRFSLEIEPPATKNGQPALISFNCINSAGGVRVIRYARGGATAAYHLNQTASYQKFWMQYFAPDLVFINLGENDYALSDTDFMAGYSAIVERVQDALPGVPVFLERWYSDNHIKRDAVYDVIQAKYGMLGFNVRDLIRSSNYAFQNGYAYSTTNPADPHPNARGARIIGAYQAKRALLNYAVQSLRK</sequence>
<keyword evidence="1" id="KW-0969">Cilium</keyword>
<gene>
    <name evidence="1" type="ORF">SAMEA4873559_01735</name>
</gene>
<name>A0A486SXP9_KLEPN</name>
<dbReference type="Pfam" id="PF00657">
    <property type="entry name" value="Lipase_GDSL"/>
    <property type="match status" value="1"/>
</dbReference>
<protein>
    <submittedName>
        <fullName evidence="1">Flagellar biosynthesis, cell-distal portion of basal-body rod</fullName>
    </submittedName>
</protein>
<organism evidence="1">
    <name type="scientific">Klebsiella pneumoniae</name>
    <dbReference type="NCBI Taxonomy" id="573"/>
    <lineage>
        <taxon>Bacteria</taxon>
        <taxon>Pseudomonadati</taxon>
        <taxon>Pseudomonadota</taxon>
        <taxon>Gammaproteobacteria</taxon>
        <taxon>Enterobacterales</taxon>
        <taxon>Enterobacteriaceae</taxon>
        <taxon>Klebsiella/Raoultella group</taxon>
        <taxon>Klebsiella</taxon>
        <taxon>Klebsiella pneumoniae complex</taxon>
    </lineage>
</organism>
<dbReference type="GO" id="GO:0016788">
    <property type="term" value="F:hydrolase activity, acting on ester bonds"/>
    <property type="evidence" value="ECO:0007669"/>
    <property type="project" value="InterPro"/>
</dbReference>
<dbReference type="SUPFAM" id="SSF52266">
    <property type="entry name" value="SGNH hydrolase"/>
    <property type="match status" value="1"/>
</dbReference>
<reference evidence="1" key="1">
    <citation type="submission" date="2019-03" db="EMBL/GenBank/DDBJ databases">
        <authorList>
            <consortium name="Pathogen Informatics"/>
        </authorList>
    </citation>
    <scope>NUCLEOTIDE SEQUENCE</scope>
    <source>
        <strain evidence="1">5012STDY7626358</strain>
    </source>
</reference>
<accession>A0A486SXP9</accession>
<keyword evidence="1" id="KW-0282">Flagellum</keyword>
<dbReference type="CDD" id="cd00229">
    <property type="entry name" value="SGNH_hydrolase"/>
    <property type="match status" value="1"/>
</dbReference>
<dbReference type="AlphaFoldDB" id="A0A486SXP9"/>
<proteinExistence type="predicted"/>